<evidence type="ECO:0000313" key="1">
    <source>
        <dbReference type="EMBL" id="KAJ4453462.1"/>
    </source>
</evidence>
<reference evidence="1" key="1">
    <citation type="journal article" date="2022" name="bioRxiv">
        <title>Genomics of Preaxostyla Flagellates Illuminates Evolutionary Transitions and the Path Towards Mitochondrial Loss.</title>
        <authorList>
            <person name="Novak L.V.F."/>
            <person name="Treitli S.C."/>
            <person name="Pyrih J."/>
            <person name="Halakuc P."/>
            <person name="Pipaliya S.V."/>
            <person name="Vacek V."/>
            <person name="Brzon O."/>
            <person name="Soukal P."/>
            <person name="Eme L."/>
            <person name="Dacks J.B."/>
            <person name="Karnkowska A."/>
            <person name="Elias M."/>
            <person name="Hampl V."/>
        </authorList>
    </citation>
    <scope>NUCLEOTIDE SEQUENCE</scope>
    <source>
        <strain evidence="1">RCP-MX</strain>
    </source>
</reference>
<comment type="caution">
    <text evidence="1">The sequence shown here is derived from an EMBL/GenBank/DDBJ whole genome shotgun (WGS) entry which is preliminary data.</text>
</comment>
<dbReference type="Proteomes" id="UP001141327">
    <property type="component" value="Unassembled WGS sequence"/>
</dbReference>
<dbReference type="EMBL" id="JAPMOS010000259">
    <property type="protein sequence ID" value="KAJ4453462.1"/>
    <property type="molecule type" value="Genomic_DNA"/>
</dbReference>
<gene>
    <name evidence="1" type="ORF">PAPYR_12056</name>
</gene>
<sequence length="140" mass="15377">MQVGMVTLIQNSNTSSVRTEDWQMARLCANRGSATISPTIVLGALRGVLPTCSLSQKTHGGVLTGVIFTSWKTHDKSRKKNVPIILNPLVARRRRWRVVLASPALLPPLPLPAVPPGAFPILEALFKQQRFAVLHTWNGH</sequence>
<evidence type="ECO:0000313" key="2">
    <source>
        <dbReference type="Proteomes" id="UP001141327"/>
    </source>
</evidence>
<keyword evidence="2" id="KW-1185">Reference proteome</keyword>
<accession>A0ABQ8U2K3</accession>
<organism evidence="1 2">
    <name type="scientific">Paratrimastix pyriformis</name>
    <dbReference type="NCBI Taxonomy" id="342808"/>
    <lineage>
        <taxon>Eukaryota</taxon>
        <taxon>Metamonada</taxon>
        <taxon>Preaxostyla</taxon>
        <taxon>Paratrimastigidae</taxon>
        <taxon>Paratrimastix</taxon>
    </lineage>
</organism>
<protein>
    <submittedName>
        <fullName evidence="1">Uncharacterized protein</fullName>
    </submittedName>
</protein>
<name>A0ABQ8U2K3_9EUKA</name>
<proteinExistence type="predicted"/>